<dbReference type="Gene3D" id="3.40.50.150">
    <property type="entry name" value="Vaccinia Virus protein VP39"/>
    <property type="match status" value="1"/>
</dbReference>
<keyword evidence="1" id="KW-0489">Methyltransferase</keyword>
<sequence length="420" mass="47178">MAQNTPQAVAQQNAAMKAQLALVTSLVEEYCNLSTSLAGKVLSIEESGKQSGIHTTVVQEAHKLLHYIKGPVDTLFCHFENVAHTGAVRALLEMGMFQALPQDGSSKTAEALSAELKAEKELIIRLMRMATVWGPFKEVGVEEYAHTPDSLVYLVPQLNAMFKLMVDEYQCATLQFSNFFKENGWNNPIQDRNNPYTYSMRAEGKNMWEYMAQFPERMQVFNYAMQAQSSASSWAVGLYPFREVFSQLETTEETPLVVDIGGGKGHTISQIKGYTGEGIKGRFILQERRIVLDDITEALPGIEREEYNFFTPQPIKNAVIYYLRRTFHDWPEAVCVEILRNIAAGIADKTRQRVVIADGILPDKGVDAEGAWLDLTMMTLTGTERTEKQWRKLLDDAGFKLTRTFVGPGTNYAAIEAFLK</sequence>
<comment type="caution">
    <text evidence="5">The sequence shown here is derived from an EMBL/GenBank/DDBJ whole genome shotgun (WGS) entry which is preliminary data.</text>
</comment>
<dbReference type="PANTHER" id="PTHR43712:SF1">
    <property type="entry name" value="HYPOTHETICAL O-METHYLTRANSFERASE (EUROFUNG)-RELATED"/>
    <property type="match status" value="1"/>
</dbReference>
<dbReference type="VEuPathDB" id="FungiDB:EMCG_04112"/>
<evidence type="ECO:0000313" key="5">
    <source>
        <dbReference type="EMBL" id="KKZ61240.1"/>
    </source>
</evidence>
<organism evidence="5 6">
    <name type="scientific">[Emmonsia] crescens</name>
    <dbReference type="NCBI Taxonomy" id="73230"/>
    <lineage>
        <taxon>Eukaryota</taxon>
        <taxon>Fungi</taxon>
        <taxon>Dikarya</taxon>
        <taxon>Ascomycota</taxon>
        <taxon>Pezizomycotina</taxon>
        <taxon>Eurotiomycetes</taxon>
        <taxon>Eurotiomycetidae</taxon>
        <taxon>Onygenales</taxon>
        <taxon>Ajellomycetaceae</taxon>
        <taxon>Emergomyces</taxon>
    </lineage>
</organism>
<dbReference type="PANTHER" id="PTHR43712">
    <property type="entry name" value="PUTATIVE (AFU_ORTHOLOGUE AFUA_4G14580)-RELATED"/>
    <property type="match status" value="1"/>
</dbReference>
<proteinExistence type="predicted"/>
<dbReference type="GO" id="GO:0032259">
    <property type="term" value="P:methylation"/>
    <property type="evidence" value="ECO:0007669"/>
    <property type="project" value="UniProtKB-KW"/>
</dbReference>
<dbReference type="PROSITE" id="PS51683">
    <property type="entry name" value="SAM_OMT_II"/>
    <property type="match status" value="1"/>
</dbReference>
<keyword evidence="3" id="KW-0949">S-adenosyl-L-methionine</keyword>
<name>A0A0G2HU28_9EURO</name>
<evidence type="ECO:0000256" key="2">
    <source>
        <dbReference type="ARBA" id="ARBA00022679"/>
    </source>
</evidence>
<dbReference type="GO" id="GO:0008171">
    <property type="term" value="F:O-methyltransferase activity"/>
    <property type="evidence" value="ECO:0007669"/>
    <property type="project" value="InterPro"/>
</dbReference>
<reference evidence="6" key="1">
    <citation type="journal article" date="2015" name="PLoS Genet.">
        <title>The dynamic genome and transcriptome of the human fungal pathogen Blastomyces and close relative Emmonsia.</title>
        <authorList>
            <person name="Munoz J.F."/>
            <person name="Gauthier G.M."/>
            <person name="Desjardins C.A."/>
            <person name="Gallo J.E."/>
            <person name="Holder J."/>
            <person name="Sullivan T.D."/>
            <person name="Marty A.J."/>
            <person name="Carmen J.C."/>
            <person name="Chen Z."/>
            <person name="Ding L."/>
            <person name="Gujja S."/>
            <person name="Magrini V."/>
            <person name="Misas E."/>
            <person name="Mitreva M."/>
            <person name="Priest M."/>
            <person name="Saif S."/>
            <person name="Whiston E.A."/>
            <person name="Young S."/>
            <person name="Zeng Q."/>
            <person name="Goldman W.E."/>
            <person name="Mardis E.R."/>
            <person name="Taylor J.W."/>
            <person name="McEwen J.G."/>
            <person name="Clay O.K."/>
            <person name="Klein B.S."/>
            <person name="Cuomo C.A."/>
        </authorList>
    </citation>
    <scope>NUCLEOTIDE SEQUENCE [LARGE SCALE GENOMIC DNA]</scope>
    <source>
        <strain evidence="6">UAMH 3008</strain>
    </source>
</reference>
<dbReference type="OrthoDB" id="1535081at2759"/>
<keyword evidence="2" id="KW-0808">Transferase</keyword>
<evidence type="ECO:0000313" key="6">
    <source>
        <dbReference type="Proteomes" id="UP000034164"/>
    </source>
</evidence>
<feature type="domain" description="O-methyltransferase C-terminal" evidence="4">
    <location>
        <begin position="189"/>
        <end position="400"/>
    </location>
</feature>
<evidence type="ECO:0000256" key="1">
    <source>
        <dbReference type="ARBA" id="ARBA00022603"/>
    </source>
</evidence>
<dbReference type="InterPro" id="IPR029063">
    <property type="entry name" value="SAM-dependent_MTases_sf"/>
</dbReference>
<dbReference type="Gene3D" id="1.10.10.10">
    <property type="entry name" value="Winged helix-like DNA-binding domain superfamily/Winged helix DNA-binding domain"/>
    <property type="match status" value="1"/>
</dbReference>
<protein>
    <recommendedName>
        <fullName evidence="4">O-methyltransferase C-terminal domain-containing protein</fullName>
    </recommendedName>
</protein>
<dbReference type="EMBL" id="LCZI01001320">
    <property type="protein sequence ID" value="KKZ61240.1"/>
    <property type="molecule type" value="Genomic_DNA"/>
</dbReference>
<dbReference type="AlphaFoldDB" id="A0A0G2HU28"/>
<dbReference type="InterPro" id="IPR001077">
    <property type="entry name" value="COMT_C"/>
</dbReference>
<dbReference type="InterPro" id="IPR016461">
    <property type="entry name" value="COMT-like"/>
</dbReference>
<dbReference type="InterPro" id="IPR036388">
    <property type="entry name" value="WH-like_DNA-bd_sf"/>
</dbReference>
<dbReference type="Pfam" id="PF00891">
    <property type="entry name" value="Methyltransf_2"/>
    <property type="match status" value="1"/>
</dbReference>
<dbReference type="Proteomes" id="UP000034164">
    <property type="component" value="Unassembled WGS sequence"/>
</dbReference>
<dbReference type="SUPFAM" id="SSF46785">
    <property type="entry name" value="Winged helix' DNA-binding domain"/>
    <property type="match status" value="1"/>
</dbReference>
<dbReference type="InterPro" id="IPR036390">
    <property type="entry name" value="WH_DNA-bd_sf"/>
</dbReference>
<dbReference type="SUPFAM" id="SSF53335">
    <property type="entry name" value="S-adenosyl-L-methionine-dependent methyltransferases"/>
    <property type="match status" value="1"/>
</dbReference>
<evidence type="ECO:0000256" key="3">
    <source>
        <dbReference type="ARBA" id="ARBA00022691"/>
    </source>
</evidence>
<evidence type="ECO:0000259" key="4">
    <source>
        <dbReference type="Pfam" id="PF00891"/>
    </source>
</evidence>
<gene>
    <name evidence="5" type="ORF">EMCG_04112</name>
</gene>
<accession>A0A0G2HU28</accession>